<dbReference type="Pfam" id="PF13589">
    <property type="entry name" value="HATPase_c_3"/>
    <property type="match status" value="1"/>
</dbReference>
<evidence type="ECO:0000256" key="2">
    <source>
        <dbReference type="ARBA" id="ARBA00022679"/>
    </source>
</evidence>
<evidence type="ECO:0000256" key="7">
    <source>
        <dbReference type="SAM" id="Coils"/>
    </source>
</evidence>
<keyword evidence="6" id="KW-0902">Two-component regulatory system</keyword>
<evidence type="ECO:0000313" key="10">
    <source>
        <dbReference type="Proteomes" id="UP000531950"/>
    </source>
</evidence>
<dbReference type="InterPro" id="IPR036890">
    <property type="entry name" value="HATPase_C_sf"/>
</dbReference>
<evidence type="ECO:0000256" key="6">
    <source>
        <dbReference type="ARBA" id="ARBA00023012"/>
    </source>
</evidence>
<accession>A0A7Y8EHA8</accession>
<dbReference type="GO" id="GO:0016301">
    <property type="term" value="F:kinase activity"/>
    <property type="evidence" value="ECO:0007669"/>
    <property type="project" value="UniProtKB-KW"/>
</dbReference>
<comment type="caution">
    <text evidence="9">The sequence shown here is derived from an EMBL/GenBank/DDBJ whole genome shotgun (WGS) entry which is preliminary data.</text>
</comment>
<dbReference type="Gene3D" id="3.30.565.10">
    <property type="entry name" value="Histidine kinase-like ATPase, C-terminal domain"/>
    <property type="match status" value="2"/>
</dbReference>
<keyword evidence="1" id="KW-0597">Phosphoprotein</keyword>
<keyword evidence="3" id="KW-0547">Nucleotide-binding</keyword>
<keyword evidence="5 9" id="KW-0067">ATP-binding</keyword>
<feature type="domain" description="Histidine kinase" evidence="8">
    <location>
        <begin position="781"/>
        <end position="970"/>
    </location>
</feature>
<dbReference type="Pfam" id="PF02518">
    <property type="entry name" value="HATPase_c"/>
    <property type="match status" value="1"/>
</dbReference>
<proteinExistence type="predicted"/>
<dbReference type="CDD" id="cd00075">
    <property type="entry name" value="HATPase"/>
    <property type="match status" value="1"/>
</dbReference>
<evidence type="ECO:0000256" key="5">
    <source>
        <dbReference type="ARBA" id="ARBA00022840"/>
    </source>
</evidence>
<evidence type="ECO:0000256" key="3">
    <source>
        <dbReference type="ARBA" id="ARBA00022741"/>
    </source>
</evidence>
<feature type="coiled-coil region" evidence="7">
    <location>
        <begin position="490"/>
        <end position="524"/>
    </location>
</feature>
<gene>
    <name evidence="9" type="ORF">HX822_17110</name>
</gene>
<evidence type="ECO:0000256" key="4">
    <source>
        <dbReference type="ARBA" id="ARBA00022777"/>
    </source>
</evidence>
<dbReference type="InterPro" id="IPR005467">
    <property type="entry name" value="His_kinase_dom"/>
</dbReference>
<organism evidence="9 10">
    <name type="scientific">Pseudomonas yamanorum</name>
    <dbReference type="NCBI Taxonomy" id="515393"/>
    <lineage>
        <taxon>Bacteria</taxon>
        <taxon>Pseudomonadati</taxon>
        <taxon>Pseudomonadota</taxon>
        <taxon>Gammaproteobacteria</taxon>
        <taxon>Pseudomonadales</taxon>
        <taxon>Pseudomonadaceae</taxon>
        <taxon>Pseudomonas</taxon>
    </lineage>
</organism>
<keyword evidence="2" id="KW-0808">Transferase</keyword>
<sequence length="998" mass="114655">MTQLRVRARAVDMLGRQQIAGIPTAIHELFKNAHDAYAERVEVDFYRRSRTLVLRDDGYGMTRDDLESRWLTLGTESRVNANNEEEKDHEDWRGPLHPPKRVIMGEKGIGRLAIAVIAPITLLMTRAVRPDGLHDLVVALIHWGIFEQPGIDISAIDIPIREFASGTLPTREQVAEFVDRVEENLRLLETEINPNAFKVLWDDLQRARAIDPDKLDKNLNAGREKPLSLSGDGYGTHFVVFPVAPELDDDIDGGADKESSKLERNLLGFSNSMVTNEPVITTEFRDHKLNEIVSRIGPRNFFTVDDFLKTDQLFEGEFDEHGQFVGAVTIYGKSRRFVCNWTGGNGRQPRCGPFSFRYGYVQGNASETSLAPEDWTAMTEKTDRLGGIYIYRDGIRILPYGNSDYDFLEIEKRRTKSAADWFFSYRRGFGYVSISHEKNWTLTEKAGREGFRENQAYRDFRSILINFFQQLAFEFFRRTSVQGEDYWAGKESFTLQSELLKKQKKKANNRRNLFDAELKEFSKKYEDGFFEAESSRVKWYVRDKLALLLSEQDVGVFSGSIRDLEMEARSQIRALYSQTAVQLPRGLALTERLRKDWAAYEYMSGEVRESLLEPLRFEVETEIRKVIDGRIPDVERRAIALQDIERERDNTVKALVSLRRETSLASREMQQALRSVLQEEFSQLRVNVELLVAEFARNSAQKPAELERIRNETEAKIAELRQKEFELFDSFRRQMVELTEGVKDRETLDDRFAALEARNQILEEQIEFYAEFAQMGMSVGILQHEFERAARGIRVSMSELKPWADRNSPIAIIYKSLREHIDHLEGYLKVLDPLGRRMHRSVVKISGDEILTVIHRVFDEILDSSNIKLVVTHEFRARKVDGKSSAILGAFLNVVDNAVYWLNSRSEGEKNITLDADDVGFLISNNGPGIEERIKHRIFDFGETKKPGGRGMGLAISRETLNREGFEIDLVKTGLDVSPQFRIWPKEEQGEQDDGATS</sequence>
<keyword evidence="7" id="KW-0175">Coiled coil</keyword>
<dbReference type="PROSITE" id="PS50109">
    <property type="entry name" value="HIS_KIN"/>
    <property type="match status" value="1"/>
</dbReference>
<dbReference type="Proteomes" id="UP000531950">
    <property type="component" value="Unassembled WGS sequence"/>
</dbReference>
<dbReference type="AlphaFoldDB" id="A0A7Y8EHA8"/>
<evidence type="ECO:0000313" key="9">
    <source>
        <dbReference type="EMBL" id="NWE14663.1"/>
    </source>
</evidence>
<dbReference type="EMBL" id="JACARG010000036">
    <property type="protein sequence ID" value="NWE14663.1"/>
    <property type="molecule type" value="Genomic_DNA"/>
</dbReference>
<name>A0A7Y8EHA8_9PSED</name>
<protein>
    <submittedName>
        <fullName evidence="9">ATP-binding protein</fullName>
    </submittedName>
</protein>
<dbReference type="InterPro" id="IPR043836">
    <property type="entry name" value="DHp"/>
</dbReference>
<dbReference type="GO" id="GO:0000160">
    <property type="term" value="P:phosphorelay signal transduction system"/>
    <property type="evidence" value="ECO:0007669"/>
    <property type="project" value="UniProtKB-KW"/>
</dbReference>
<dbReference type="Pfam" id="PF19191">
    <property type="entry name" value="HEF_HK"/>
    <property type="match status" value="1"/>
</dbReference>
<dbReference type="PANTHER" id="PTHR43065:SF10">
    <property type="entry name" value="PEROXIDE STRESS-ACTIVATED HISTIDINE KINASE MAK3"/>
    <property type="match status" value="1"/>
</dbReference>
<dbReference type="SMART" id="SM00387">
    <property type="entry name" value="HATPase_c"/>
    <property type="match status" value="1"/>
</dbReference>
<dbReference type="GO" id="GO:0005524">
    <property type="term" value="F:ATP binding"/>
    <property type="evidence" value="ECO:0007669"/>
    <property type="project" value="UniProtKB-KW"/>
</dbReference>
<keyword evidence="4" id="KW-0418">Kinase</keyword>
<dbReference type="SUPFAM" id="SSF55874">
    <property type="entry name" value="ATPase domain of HSP90 chaperone/DNA topoisomerase II/histidine kinase"/>
    <property type="match status" value="2"/>
</dbReference>
<evidence type="ECO:0000256" key="1">
    <source>
        <dbReference type="ARBA" id="ARBA00022553"/>
    </source>
</evidence>
<reference evidence="9 10" key="1">
    <citation type="submission" date="2020-04" db="EMBL/GenBank/DDBJ databases">
        <title>Molecular characterization of pseudomonads from Agaricus bisporus reveal novel blotch 2 pathogens in Western Europe.</title>
        <authorList>
            <person name="Taparia T."/>
            <person name="Krijger M."/>
            <person name="Haynes E."/>
            <person name="Elpinstone J.G."/>
            <person name="Noble R."/>
            <person name="Van Der Wolf J."/>
        </authorList>
    </citation>
    <scope>NUCLEOTIDE SEQUENCE [LARGE SCALE GENOMIC DNA]</scope>
    <source>
        <strain evidence="9 10">IPO3782</strain>
    </source>
</reference>
<evidence type="ECO:0000259" key="8">
    <source>
        <dbReference type="PROSITE" id="PS50109"/>
    </source>
</evidence>
<dbReference type="PANTHER" id="PTHR43065">
    <property type="entry name" value="SENSOR HISTIDINE KINASE"/>
    <property type="match status" value="1"/>
</dbReference>
<dbReference type="InterPro" id="IPR003594">
    <property type="entry name" value="HATPase_dom"/>
</dbReference>